<dbReference type="Proteomes" id="UP001595711">
    <property type="component" value="Unassembled WGS sequence"/>
</dbReference>
<feature type="transmembrane region" description="Helical" evidence="2">
    <location>
        <begin position="20"/>
        <end position="42"/>
    </location>
</feature>
<evidence type="ECO:0008006" key="5">
    <source>
        <dbReference type="Google" id="ProtNLM"/>
    </source>
</evidence>
<feature type="region of interest" description="Disordered" evidence="1">
    <location>
        <begin position="109"/>
        <end position="135"/>
    </location>
</feature>
<accession>A0ABV7VKR7</accession>
<keyword evidence="4" id="KW-1185">Reference proteome</keyword>
<dbReference type="RefSeq" id="WP_379729113.1">
    <property type="nucleotide sequence ID" value="NZ_JBHRYJ010000004.1"/>
</dbReference>
<keyword evidence="2" id="KW-0472">Membrane</keyword>
<organism evidence="3 4">
    <name type="scientific">Ferrovibrio xuzhouensis</name>
    <dbReference type="NCBI Taxonomy" id="1576914"/>
    <lineage>
        <taxon>Bacteria</taxon>
        <taxon>Pseudomonadati</taxon>
        <taxon>Pseudomonadota</taxon>
        <taxon>Alphaproteobacteria</taxon>
        <taxon>Rhodospirillales</taxon>
        <taxon>Rhodospirillaceae</taxon>
        <taxon>Ferrovibrio</taxon>
    </lineage>
</organism>
<reference evidence="4" key="1">
    <citation type="journal article" date="2019" name="Int. J. Syst. Evol. Microbiol.">
        <title>The Global Catalogue of Microorganisms (GCM) 10K type strain sequencing project: providing services to taxonomists for standard genome sequencing and annotation.</title>
        <authorList>
            <consortium name="The Broad Institute Genomics Platform"/>
            <consortium name="The Broad Institute Genome Sequencing Center for Infectious Disease"/>
            <person name="Wu L."/>
            <person name="Ma J."/>
        </authorList>
    </citation>
    <scope>NUCLEOTIDE SEQUENCE [LARGE SCALE GENOMIC DNA]</scope>
    <source>
        <strain evidence="4">KCTC 42182</strain>
    </source>
</reference>
<keyword evidence="2" id="KW-1133">Transmembrane helix</keyword>
<proteinExistence type="predicted"/>
<protein>
    <recommendedName>
        <fullName evidence="5">Conjugative transfer region protein TrbK</fullName>
    </recommendedName>
</protein>
<name>A0ABV7VKR7_9PROT</name>
<evidence type="ECO:0000256" key="1">
    <source>
        <dbReference type="SAM" id="MobiDB-lite"/>
    </source>
</evidence>
<comment type="caution">
    <text evidence="3">The sequence shown here is derived from an EMBL/GenBank/DDBJ whole genome shotgun (WGS) entry which is preliminary data.</text>
</comment>
<gene>
    <name evidence="3" type="ORF">ACFOOQ_18530</name>
</gene>
<feature type="compositionally biased region" description="Low complexity" evidence="1">
    <location>
        <begin position="110"/>
        <end position="119"/>
    </location>
</feature>
<sequence length="135" mass="15086">MATTTNTLLGRFSSLQRLGFAGVLLLLALIAAGIYGMVTVSLEEKPYFVPGKAIPSQEDCFYDRLAKFKNVNKQIIFQAANECKLEIQSLQGHEKMYDAWVQEQAEKAQTRAAAKAAPKPAEPPKESDRVRRVWQ</sequence>
<feature type="compositionally biased region" description="Basic and acidic residues" evidence="1">
    <location>
        <begin position="122"/>
        <end position="135"/>
    </location>
</feature>
<evidence type="ECO:0000313" key="4">
    <source>
        <dbReference type="Proteomes" id="UP001595711"/>
    </source>
</evidence>
<evidence type="ECO:0000256" key="2">
    <source>
        <dbReference type="SAM" id="Phobius"/>
    </source>
</evidence>
<keyword evidence="2" id="KW-0812">Transmembrane</keyword>
<evidence type="ECO:0000313" key="3">
    <source>
        <dbReference type="EMBL" id="MFC3677558.1"/>
    </source>
</evidence>
<dbReference type="EMBL" id="JBHRYJ010000004">
    <property type="protein sequence ID" value="MFC3677558.1"/>
    <property type="molecule type" value="Genomic_DNA"/>
</dbReference>